<dbReference type="InterPro" id="IPR009030">
    <property type="entry name" value="Growth_fac_rcpt_cys_sf"/>
</dbReference>
<gene>
    <name evidence="2" type="ORF">RRG08_026980</name>
</gene>
<evidence type="ECO:0000313" key="2">
    <source>
        <dbReference type="EMBL" id="KAK3797297.1"/>
    </source>
</evidence>
<dbReference type="PANTHER" id="PTHR24043:SF8">
    <property type="entry name" value="EGF-LIKE DOMAIN-CONTAINING PROTEIN"/>
    <property type="match status" value="1"/>
</dbReference>
<proteinExistence type="predicted"/>
<sequence>MCNQQCPSGKYGQNCQKSCNTHCSGLKKACSHIDGSCSLGCDPGYKGKMCNQQCPSGKYGGNCQKSCSTHCAGLKNACSHIDGSCLSGCDPGYKGKMCNQQCPSGKYGGNCQKSCSTHCAGLTNACSHTDGSCFSGCDPGYKGKLCNQPAYRAVIQVTKEKCVINNVRVTTMVINVARTAVSGVLETPVIMSKVAVPMVVRRVTKVRHVLRSATKASTVKVVKRSAVYTVEGT</sequence>
<dbReference type="EMBL" id="JAWDGP010000781">
    <property type="protein sequence ID" value="KAK3797297.1"/>
    <property type="molecule type" value="Genomic_DNA"/>
</dbReference>
<accession>A0AAE1E7X4</accession>
<evidence type="ECO:0000256" key="1">
    <source>
        <dbReference type="ARBA" id="ARBA00022536"/>
    </source>
</evidence>
<evidence type="ECO:0000313" key="3">
    <source>
        <dbReference type="Proteomes" id="UP001283361"/>
    </source>
</evidence>
<protein>
    <submittedName>
        <fullName evidence="2">Uncharacterized protein</fullName>
    </submittedName>
</protein>
<dbReference type="AlphaFoldDB" id="A0AAE1E7X4"/>
<dbReference type="InterPro" id="IPR042635">
    <property type="entry name" value="MEGF10/SREC1/2-like"/>
</dbReference>
<dbReference type="GO" id="GO:0005044">
    <property type="term" value="F:scavenger receptor activity"/>
    <property type="evidence" value="ECO:0007669"/>
    <property type="project" value="InterPro"/>
</dbReference>
<organism evidence="2 3">
    <name type="scientific">Elysia crispata</name>
    <name type="common">lettuce slug</name>
    <dbReference type="NCBI Taxonomy" id="231223"/>
    <lineage>
        <taxon>Eukaryota</taxon>
        <taxon>Metazoa</taxon>
        <taxon>Spiralia</taxon>
        <taxon>Lophotrochozoa</taxon>
        <taxon>Mollusca</taxon>
        <taxon>Gastropoda</taxon>
        <taxon>Heterobranchia</taxon>
        <taxon>Euthyneura</taxon>
        <taxon>Panpulmonata</taxon>
        <taxon>Sacoglossa</taxon>
        <taxon>Placobranchoidea</taxon>
        <taxon>Plakobranchidae</taxon>
        <taxon>Elysia</taxon>
    </lineage>
</organism>
<dbReference type="Proteomes" id="UP001283361">
    <property type="component" value="Unassembled WGS sequence"/>
</dbReference>
<keyword evidence="1" id="KW-0245">EGF-like domain</keyword>
<keyword evidence="3" id="KW-1185">Reference proteome</keyword>
<reference evidence="2" key="1">
    <citation type="journal article" date="2023" name="G3 (Bethesda)">
        <title>A reference genome for the long-term kleptoplast-retaining sea slug Elysia crispata morphotype clarki.</title>
        <authorList>
            <person name="Eastman K.E."/>
            <person name="Pendleton A.L."/>
            <person name="Shaikh M.A."/>
            <person name="Suttiyut T."/>
            <person name="Ogas R."/>
            <person name="Tomko P."/>
            <person name="Gavelis G."/>
            <person name="Widhalm J.R."/>
            <person name="Wisecaver J.H."/>
        </authorList>
    </citation>
    <scope>NUCLEOTIDE SEQUENCE</scope>
    <source>
        <strain evidence="2">ECLA1</strain>
    </source>
</reference>
<name>A0AAE1E7X4_9GAST</name>
<dbReference type="PANTHER" id="PTHR24043">
    <property type="entry name" value="SCAVENGER RECEPTOR CLASS F"/>
    <property type="match status" value="1"/>
</dbReference>
<dbReference type="Gene3D" id="2.170.300.10">
    <property type="entry name" value="Tie2 ligand-binding domain superfamily"/>
    <property type="match status" value="1"/>
</dbReference>
<comment type="caution">
    <text evidence="2">The sequence shown here is derived from an EMBL/GenBank/DDBJ whole genome shotgun (WGS) entry which is preliminary data.</text>
</comment>
<dbReference type="SUPFAM" id="SSF57184">
    <property type="entry name" value="Growth factor receptor domain"/>
    <property type="match status" value="1"/>
</dbReference>